<feature type="domain" description="Saccharopine dehydrogenase NADP binding" evidence="3">
    <location>
        <begin position="10"/>
        <end position="143"/>
    </location>
</feature>
<proteinExistence type="inferred from homology"/>
<feature type="transmembrane region" description="Helical" evidence="2">
    <location>
        <begin position="278"/>
        <end position="296"/>
    </location>
</feature>
<dbReference type="InterPro" id="IPR036291">
    <property type="entry name" value="NAD(P)-bd_dom_sf"/>
</dbReference>
<keyword evidence="2" id="KW-0812">Transmembrane</keyword>
<dbReference type="PANTHER" id="PTHR12286:SF5">
    <property type="entry name" value="SACCHAROPINE DEHYDROGENASE-LIKE OXIDOREDUCTASE"/>
    <property type="match status" value="1"/>
</dbReference>
<accession>A0AAN9BDS2</accession>
<dbReference type="GO" id="GO:0005886">
    <property type="term" value="C:plasma membrane"/>
    <property type="evidence" value="ECO:0007669"/>
    <property type="project" value="TreeGrafter"/>
</dbReference>
<dbReference type="GO" id="GO:0005739">
    <property type="term" value="C:mitochondrion"/>
    <property type="evidence" value="ECO:0007669"/>
    <property type="project" value="TreeGrafter"/>
</dbReference>
<dbReference type="GO" id="GO:0005811">
    <property type="term" value="C:lipid droplet"/>
    <property type="evidence" value="ECO:0007669"/>
    <property type="project" value="TreeGrafter"/>
</dbReference>
<name>A0AAN9BDS2_9CAEN</name>
<keyword evidence="2" id="KW-1133">Transmembrane helix</keyword>
<dbReference type="InterPro" id="IPR005097">
    <property type="entry name" value="Sacchrp_dh_NADP-bd"/>
</dbReference>
<dbReference type="FunFam" id="3.40.50.720:FF:000178">
    <property type="entry name" value="Saccharopine dehydrogenase-like oxidoreductase"/>
    <property type="match status" value="1"/>
</dbReference>
<comment type="caution">
    <text evidence="4">The sequence shown here is derived from an EMBL/GenBank/DDBJ whole genome shotgun (WGS) entry which is preliminary data.</text>
</comment>
<dbReference type="InterPro" id="IPR051276">
    <property type="entry name" value="Saccharopine_DH-like_oxidrdct"/>
</dbReference>
<dbReference type="Gene3D" id="3.40.50.720">
    <property type="entry name" value="NAD(P)-binding Rossmann-like Domain"/>
    <property type="match status" value="1"/>
</dbReference>
<dbReference type="Pfam" id="PF03435">
    <property type="entry name" value="Sacchrp_dh_NADP"/>
    <property type="match status" value="1"/>
</dbReference>
<evidence type="ECO:0000256" key="1">
    <source>
        <dbReference type="ARBA" id="ARBA00038048"/>
    </source>
</evidence>
<dbReference type="SUPFAM" id="SSF51735">
    <property type="entry name" value="NAD(P)-binding Rossmann-fold domains"/>
    <property type="match status" value="1"/>
</dbReference>
<evidence type="ECO:0000256" key="2">
    <source>
        <dbReference type="SAM" id="Phobius"/>
    </source>
</evidence>
<evidence type="ECO:0000313" key="4">
    <source>
        <dbReference type="EMBL" id="KAK7103672.1"/>
    </source>
</evidence>
<evidence type="ECO:0000259" key="3">
    <source>
        <dbReference type="Pfam" id="PF03435"/>
    </source>
</evidence>
<gene>
    <name evidence="4" type="ORF">V1264_018533</name>
</gene>
<comment type="similarity">
    <text evidence="1">Belongs to the saccharopine dehydrogenase family.</text>
</comment>
<sequence>MADSRPYDLIIFGATGFTGQFVVDEVVRVAEEEGSLTWAIAGRSMEKLQKVLEESSQRTGKNVEEKPIVVADSSSYNSLLEMAKQTRVVLNCVGPYRFHGEQVVKACIEGGASHVDISGEPQYLEKMQLLYNAKAREAGVYIIGACGFDSIPADMGILFTRNKFQGDLNAVEGFLNLSPGPDGIAANFATFESAVYGFANAGELPALRKSLFPNPLPRSKHRPPKRPTLFHSKETDKWCLPFPGSDKSVVQRSQRFAFDEKKQRPVQFIPYFCRPSRFAAYAMAFFAVIFGLMAKFGPTRSLLLMFPSFFTAGVFKKGGPTMAQIKGTSFSWTFLASGYSQKLQDHEAQHEEEPDKKMVTKVSGPEPGYVTTPICMVQAGLVIVKEKSRLPKEGGVYTPAAAFEDTSLIQRLDKHNIKFQQLEE</sequence>
<organism evidence="4 5">
    <name type="scientific">Littorina saxatilis</name>
    <dbReference type="NCBI Taxonomy" id="31220"/>
    <lineage>
        <taxon>Eukaryota</taxon>
        <taxon>Metazoa</taxon>
        <taxon>Spiralia</taxon>
        <taxon>Lophotrochozoa</taxon>
        <taxon>Mollusca</taxon>
        <taxon>Gastropoda</taxon>
        <taxon>Caenogastropoda</taxon>
        <taxon>Littorinimorpha</taxon>
        <taxon>Littorinoidea</taxon>
        <taxon>Littorinidae</taxon>
        <taxon>Littorina</taxon>
    </lineage>
</organism>
<evidence type="ECO:0000313" key="5">
    <source>
        <dbReference type="Proteomes" id="UP001374579"/>
    </source>
</evidence>
<keyword evidence="2" id="KW-0472">Membrane</keyword>
<dbReference type="AlphaFoldDB" id="A0AAN9BDS2"/>
<dbReference type="GO" id="GO:0009247">
    <property type="term" value="P:glycolipid biosynthetic process"/>
    <property type="evidence" value="ECO:0007669"/>
    <property type="project" value="TreeGrafter"/>
</dbReference>
<dbReference type="EMBL" id="JBAMIC010000008">
    <property type="protein sequence ID" value="KAK7103672.1"/>
    <property type="molecule type" value="Genomic_DNA"/>
</dbReference>
<reference evidence="4 5" key="1">
    <citation type="submission" date="2024-02" db="EMBL/GenBank/DDBJ databases">
        <title>Chromosome-scale genome assembly of the rough periwinkle Littorina saxatilis.</title>
        <authorList>
            <person name="De Jode A."/>
            <person name="Faria R."/>
            <person name="Formenti G."/>
            <person name="Sims Y."/>
            <person name="Smith T.P."/>
            <person name="Tracey A."/>
            <person name="Wood J.M.D."/>
            <person name="Zagrodzka Z.B."/>
            <person name="Johannesson K."/>
            <person name="Butlin R.K."/>
            <person name="Leder E.H."/>
        </authorList>
    </citation>
    <scope>NUCLEOTIDE SEQUENCE [LARGE SCALE GENOMIC DNA]</scope>
    <source>
        <strain evidence="4">Snail1</strain>
        <tissue evidence="4">Muscle</tissue>
    </source>
</reference>
<dbReference type="Proteomes" id="UP001374579">
    <property type="component" value="Unassembled WGS sequence"/>
</dbReference>
<dbReference type="PANTHER" id="PTHR12286">
    <property type="entry name" value="SACCHAROPINE DEHYDROGENASE-LIKE OXIDOREDUCTASE"/>
    <property type="match status" value="1"/>
</dbReference>
<protein>
    <recommendedName>
        <fullName evidence="3">Saccharopine dehydrogenase NADP binding domain-containing protein</fullName>
    </recommendedName>
</protein>
<keyword evidence="5" id="KW-1185">Reference proteome</keyword>